<organism evidence="2 3">
    <name type="scientific">Lacihabitans lacunae</name>
    <dbReference type="NCBI Taxonomy" id="1028214"/>
    <lineage>
        <taxon>Bacteria</taxon>
        <taxon>Pseudomonadati</taxon>
        <taxon>Bacteroidota</taxon>
        <taxon>Cytophagia</taxon>
        <taxon>Cytophagales</taxon>
        <taxon>Leadbetterellaceae</taxon>
        <taxon>Lacihabitans</taxon>
    </lineage>
</organism>
<sequence>MIKKQNHVKTSAPEERYFGKKTEIVNRLALEEQLINKTDTSSKKKQNTVRASFGKKNKTT</sequence>
<accession>A0ABV7Z012</accession>
<proteinExistence type="predicted"/>
<keyword evidence="3" id="KW-1185">Reference proteome</keyword>
<feature type="region of interest" description="Disordered" evidence="1">
    <location>
        <begin position="36"/>
        <end position="60"/>
    </location>
</feature>
<evidence type="ECO:0000313" key="3">
    <source>
        <dbReference type="Proteomes" id="UP001595616"/>
    </source>
</evidence>
<name>A0ABV7Z012_9BACT</name>
<protein>
    <submittedName>
        <fullName evidence="2">Uncharacterized protein</fullName>
    </submittedName>
</protein>
<comment type="caution">
    <text evidence="2">The sequence shown here is derived from an EMBL/GenBank/DDBJ whole genome shotgun (WGS) entry which is preliminary data.</text>
</comment>
<dbReference type="RefSeq" id="WP_379839061.1">
    <property type="nucleotide sequence ID" value="NZ_JBHRYQ010000001.1"/>
</dbReference>
<feature type="compositionally biased region" description="Basic residues" evidence="1">
    <location>
        <begin position="43"/>
        <end position="60"/>
    </location>
</feature>
<evidence type="ECO:0000256" key="1">
    <source>
        <dbReference type="SAM" id="MobiDB-lite"/>
    </source>
</evidence>
<reference evidence="3" key="1">
    <citation type="journal article" date="2019" name="Int. J. Syst. Evol. Microbiol.">
        <title>The Global Catalogue of Microorganisms (GCM) 10K type strain sequencing project: providing services to taxonomists for standard genome sequencing and annotation.</title>
        <authorList>
            <consortium name="The Broad Institute Genomics Platform"/>
            <consortium name="The Broad Institute Genome Sequencing Center for Infectious Disease"/>
            <person name="Wu L."/>
            <person name="Ma J."/>
        </authorList>
    </citation>
    <scope>NUCLEOTIDE SEQUENCE [LARGE SCALE GENOMIC DNA]</scope>
    <source>
        <strain evidence="3">CECT 7956</strain>
    </source>
</reference>
<evidence type="ECO:0000313" key="2">
    <source>
        <dbReference type="EMBL" id="MFC3812194.1"/>
    </source>
</evidence>
<gene>
    <name evidence="2" type="ORF">ACFOOI_16150</name>
</gene>
<dbReference type="Proteomes" id="UP001595616">
    <property type="component" value="Unassembled WGS sequence"/>
</dbReference>
<dbReference type="EMBL" id="JBHRYQ010000001">
    <property type="protein sequence ID" value="MFC3812194.1"/>
    <property type="molecule type" value="Genomic_DNA"/>
</dbReference>